<keyword evidence="2" id="KW-1185">Reference proteome</keyword>
<reference evidence="1" key="1">
    <citation type="submission" date="2021-02" db="EMBL/GenBank/DDBJ databases">
        <title>Genome sequence Cadophora malorum strain M34.</title>
        <authorList>
            <person name="Stefanovic E."/>
            <person name="Vu D."/>
            <person name="Scully C."/>
            <person name="Dijksterhuis J."/>
            <person name="Roader J."/>
            <person name="Houbraken J."/>
        </authorList>
    </citation>
    <scope>NUCLEOTIDE SEQUENCE</scope>
    <source>
        <strain evidence="1">M34</strain>
    </source>
</reference>
<comment type="caution">
    <text evidence="1">The sequence shown here is derived from an EMBL/GenBank/DDBJ whole genome shotgun (WGS) entry which is preliminary data.</text>
</comment>
<protein>
    <submittedName>
        <fullName evidence="1">Uncharacterized protein</fullName>
    </submittedName>
</protein>
<dbReference type="AlphaFoldDB" id="A0A8H7TK25"/>
<organism evidence="1 2">
    <name type="scientific">Cadophora malorum</name>
    <dbReference type="NCBI Taxonomy" id="108018"/>
    <lineage>
        <taxon>Eukaryota</taxon>
        <taxon>Fungi</taxon>
        <taxon>Dikarya</taxon>
        <taxon>Ascomycota</taxon>
        <taxon>Pezizomycotina</taxon>
        <taxon>Leotiomycetes</taxon>
        <taxon>Helotiales</taxon>
        <taxon>Ploettnerulaceae</taxon>
        <taxon>Cadophora</taxon>
    </lineage>
</organism>
<dbReference type="Proteomes" id="UP000664132">
    <property type="component" value="Unassembled WGS sequence"/>
</dbReference>
<name>A0A8H7TK25_9HELO</name>
<proteinExistence type="predicted"/>
<gene>
    <name evidence="1" type="ORF">IFR04_006475</name>
</gene>
<evidence type="ECO:0000313" key="1">
    <source>
        <dbReference type="EMBL" id="KAG4420363.1"/>
    </source>
</evidence>
<evidence type="ECO:0000313" key="2">
    <source>
        <dbReference type="Proteomes" id="UP000664132"/>
    </source>
</evidence>
<accession>A0A8H7TK25</accession>
<dbReference type="EMBL" id="JAFJYH010000085">
    <property type="protein sequence ID" value="KAG4420363.1"/>
    <property type="molecule type" value="Genomic_DNA"/>
</dbReference>
<sequence length="107" mass="11975">MPVHTMTTRSHAHLSKVSQLDAIIEDINADLKDVTEKWITSSRKPELIELLRDQILAHAENLTPLDKVQCLGFGTFEPEGTGYGPEIRCLRSLETVTNSKHETSDCT</sequence>